<evidence type="ECO:0000313" key="1">
    <source>
        <dbReference type="EMBL" id="AVE21647.1"/>
    </source>
</evidence>
<reference evidence="1" key="1">
    <citation type="submission" date="2017-06" db="EMBL/GenBank/DDBJ databases">
        <title>Complete sequence of pA681-IMP from clinical Pseudomonas aeruginosa.</title>
        <authorList>
            <person name="Yuan M."/>
            <person name="Feng J.2nd."/>
            <person name="Zhan Z.3rd."/>
            <person name="Jiang X.4th."/>
            <person name="Zhang D.5th."/>
            <person name="Chen X.6th."/>
            <person name="Zhao X."/>
            <person name="Che J."/>
            <person name="Lu J."/>
            <person name="Xu J."/>
            <person name="Li J."/>
            <person name="Zhou D."/>
        </authorList>
    </citation>
    <scope>NUCLEOTIDE SEQUENCE</scope>
    <source>
        <plasmid evidence="1">pA681-IMP</plasmid>
    </source>
</reference>
<geneLocation type="plasmid" evidence="1">
    <name>pA681-IMP</name>
</geneLocation>
<organism evidence="1">
    <name type="scientific">Pseudomonas aeruginosa</name>
    <dbReference type="NCBI Taxonomy" id="287"/>
    <lineage>
        <taxon>Bacteria</taxon>
        <taxon>Pseudomonadati</taxon>
        <taxon>Pseudomonadota</taxon>
        <taxon>Gammaproteobacteria</taxon>
        <taxon>Pseudomonadales</taxon>
        <taxon>Pseudomonadaceae</taxon>
        <taxon>Pseudomonas</taxon>
    </lineage>
</organism>
<accession>A0A2L1KH43</accession>
<protein>
    <submittedName>
        <fullName evidence="1">Uncharacterized protein</fullName>
    </submittedName>
</protein>
<sequence length="46" mass="4885">MPGDHLVIRADLFAQAGQLNAELTSVGGSLQNKPDNQARVDVGFAY</sequence>
<proteinExistence type="predicted"/>
<dbReference type="EMBL" id="MF344570">
    <property type="protein sequence ID" value="AVE21647.1"/>
    <property type="molecule type" value="Genomic_DNA"/>
</dbReference>
<name>A0A2L1KH43_PSEAI</name>
<keyword evidence="1" id="KW-0614">Plasmid</keyword>
<dbReference type="AlphaFoldDB" id="A0A2L1KH43"/>